<dbReference type="PANTHER" id="PTHR44085">
    <property type="entry name" value="SEPIAPTERIN REDUCTASE"/>
    <property type="match status" value="1"/>
</dbReference>
<evidence type="ECO:0000256" key="4">
    <source>
        <dbReference type="ARBA" id="ARBA00019170"/>
    </source>
</evidence>
<accession>A0A9J6C284</accession>
<comment type="caution">
    <text evidence="9">The sequence shown here is derived from an EMBL/GenBank/DDBJ whole genome shotgun (WGS) entry which is preliminary data.</text>
</comment>
<dbReference type="InterPro" id="IPR002347">
    <property type="entry name" value="SDR_fam"/>
</dbReference>
<comment type="subcellular location">
    <subcellularLocation>
        <location evidence="1">Cytoplasm</location>
    </subcellularLocation>
</comment>
<feature type="compositionally biased region" description="Acidic residues" evidence="8">
    <location>
        <begin position="317"/>
        <end position="347"/>
    </location>
</feature>
<dbReference type="Pfam" id="PF00106">
    <property type="entry name" value="adh_short"/>
    <property type="match status" value="1"/>
</dbReference>
<sequence length="347" mass="39178">MAKNQIDLNNKLVYLIITGASRGIGKELAIETSKNFKTGSTVVLLARSKEGLENTKKVINETNKNVEVIIKSIDLTKPSVEELDEIINNSFDASKNYDLTMIIHNVGTLGDISKWSNDMNDYNELEQYFSTNVFAPVILNNRLLKVIPKSMKTFIVNITSKAALHAFKSFGFYCMGKAAREMYFKMIAEEFKDLLVLNYSPGPVESDMTVYAQNASISEETSGMFKQLRNEGTILTTAMTTKRFLEVVAAGKYNSGDHMLKSSNFHQSFLFLTKLAYKNRITIPVFVCVAFLVCNFRWEIEISIQTERLQVQANNSDQEDIDLTDDDSDNSDDEYEPVSTDDELTDI</sequence>
<organism evidence="9 10">
    <name type="scientific">Polypedilum vanderplanki</name>
    <name type="common">Sleeping chironomid midge</name>
    <dbReference type="NCBI Taxonomy" id="319348"/>
    <lineage>
        <taxon>Eukaryota</taxon>
        <taxon>Metazoa</taxon>
        <taxon>Ecdysozoa</taxon>
        <taxon>Arthropoda</taxon>
        <taxon>Hexapoda</taxon>
        <taxon>Insecta</taxon>
        <taxon>Pterygota</taxon>
        <taxon>Neoptera</taxon>
        <taxon>Endopterygota</taxon>
        <taxon>Diptera</taxon>
        <taxon>Nematocera</taxon>
        <taxon>Chironomoidea</taxon>
        <taxon>Chironomidae</taxon>
        <taxon>Chironominae</taxon>
        <taxon>Polypedilum</taxon>
        <taxon>Polypedilum</taxon>
    </lineage>
</organism>
<evidence type="ECO:0000313" key="9">
    <source>
        <dbReference type="EMBL" id="KAG5676130.1"/>
    </source>
</evidence>
<reference evidence="9" key="1">
    <citation type="submission" date="2021-03" db="EMBL/GenBank/DDBJ databases">
        <title>Chromosome level genome of the anhydrobiotic midge Polypedilum vanderplanki.</title>
        <authorList>
            <person name="Yoshida Y."/>
            <person name="Kikawada T."/>
            <person name="Gusev O."/>
        </authorList>
    </citation>
    <scope>NUCLEOTIDE SEQUENCE</scope>
    <source>
        <strain evidence="9">NIAS01</strain>
        <tissue evidence="9">Whole body or cell culture</tissue>
    </source>
</reference>
<comment type="similarity">
    <text evidence="2">Belongs to the sepiapterin reductase family.</text>
</comment>
<dbReference type="EMBL" id="JADBJN010000002">
    <property type="protein sequence ID" value="KAG5676130.1"/>
    <property type="molecule type" value="Genomic_DNA"/>
</dbReference>
<dbReference type="GO" id="GO:0005737">
    <property type="term" value="C:cytoplasm"/>
    <property type="evidence" value="ECO:0007669"/>
    <property type="project" value="UniProtKB-SubCell"/>
</dbReference>
<dbReference type="PANTHER" id="PTHR44085:SF2">
    <property type="entry name" value="SEPIAPTERIN REDUCTASE"/>
    <property type="match status" value="1"/>
</dbReference>
<keyword evidence="6" id="KW-0521">NADP</keyword>
<evidence type="ECO:0000256" key="2">
    <source>
        <dbReference type="ARBA" id="ARBA00010483"/>
    </source>
</evidence>
<dbReference type="NCBIfam" id="TIGR01500">
    <property type="entry name" value="sepiapter_red"/>
    <property type="match status" value="1"/>
</dbReference>
<dbReference type="SUPFAM" id="SSF51735">
    <property type="entry name" value="NAD(P)-binding Rossmann-fold domains"/>
    <property type="match status" value="1"/>
</dbReference>
<protein>
    <recommendedName>
        <fullName evidence="4">Sepiapterin reductase</fullName>
        <ecNumber evidence="3">1.1.1.153</ecNumber>
    </recommendedName>
</protein>
<dbReference type="InterPro" id="IPR051721">
    <property type="entry name" value="Biopterin_syn/organic_redct"/>
</dbReference>
<dbReference type="OrthoDB" id="153074at2759"/>
<dbReference type="GO" id="GO:0004757">
    <property type="term" value="F:sepiapterin reductase (NADP+) activity"/>
    <property type="evidence" value="ECO:0007669"/>
    <property type="project" value="UniProtKB-EC"/>
</dbReference>
<dbReference type="InterPro" id="IPR006393">
    <property type="entry name" value="Sepiapterin_red"/>
</dbReference>
<gene>
    <name evidence="9" type="ORF">PVAND_005981</name>
</gene>
<evidence type="ECO:0000256" key="6">
    <source>
        <dbReference type="ARBA" id="ARBA00022857"/>
    </source>
</evidence>
<evidence type="ECO:0000256" key="7">
    <source>
        <dbReference type="ARBA" id="ARBA00023002"/>
    </source>
</evidence>
<keyword evidence="5" id="KW-0963">Cytoplasm</keyword>
<dbReference type="GO" id="GO:0006729">
    <property type="term" value="P:tetrahydrobiopterin biosynthetic process"/>
    <property type="evidence" value="ECO:0007669"/>
    <property type="project" value="InterPro"/>
</dbReference>
<dbReference type="InterPro" id="IPR036291">
    <property type="entry name" value="NAD(P)-bd_dom_sf"/>
</dbReference>
<keyword evidence="7" id="KW-0560">Oxidoreductase</keyword>
<feature type="region of interest" description="Disordered" evidence="8">
    <location>
        <begin position="315"/>
        <end position="347"/>
    </location>
</feature>
<evidence type="ECO:0000313" key="10">
    <source>
        <dbReference type="Proteomes" id="UP001107558"/>
    </source>
</evidence>
<proteinExistence type="inferred from homology"/>
<dbReference type="EC" id="1.1.1.153" evidence="3"/>
<dbReference type="Proteomes" id="UP001107558">
    <property type="component" value="Chromosome 2"/>
</dbReference>
<keyword evidence="10" id="KW-1185">Reference proteome</keyword>
<dbReference type="AlphaFoldDB" id="A0A9J6C284"/>
<name>A0A9J6C284_POLVA</name>
<evidence type="ECO:0000256" key="1">
    <source>
        <dbReference type="ARBA" id="ARBA00004496"/>
    </source>
</evidence>
<dbReference type="Gene3D" id="3.40.50.720">
    <property type="entry name" value="NAD(P)-binding Rossmann-like Domain"/>
    <property type="match status" value="1"/>
</dbReference>
<dbReference type="PRINTS" id="PR00081">
    <property type="entry name" value="GDHRDH"/>
</dbReference>
<evidence type="ECO:0000256" key="5">
    <source>
        <dbReference type="ARBA" id="ARBA00022490"/>
    </source>
</evidence>
<evidence type="ECO:0000256" key="3">
    <source>
        <dbReference type="ARBA" id="ARBA00013075"/>
    </source>
</evidence>
<evidence type="ECO:0000256" key="8">
    <source>
        <dbReference type="SAM" id="MobiDB-lite"/>
    </source>
</evidence>